<sequence length="158" mass="17683">MLVCRTKGFPVKLSILSQADCLGNRSEPRTRLKQFLCCRRRKEEATFGGNNKLEEKSFKKALCTPQLIRRQGQDWSPGPSISVSDFTPLHHSVIPGHRPPADGWWNRTASSSDFSLLLKECFFSVEVKPQETGICYKLPCPAVKSEVVSSRSLGTCLL</sequence>
<reference evidence="1 2" key="1">
    <citation type="journal article" date="2020" name="Nature">
        <title>Six reference-quality genomes reveal evolution of bat adaptations.</title>
        <authorList>
            <person name="Jebb D."/>
            <person name="Huang Z."/>
            <person name="Pippel M."/>
            <person name="Hughes G.M."/>
            <person name="Lavrichenko K."/>
            <person name="Devanna P."/>
            <person name="Winkler S."/>
            <person name="Jermiin L.S."/>
            <person name="Skirmuntt E.C."/>
            <person name="Katzourakis A."/>
            <person name="Burkitt-Gray L."/>
            <person name="Ray D.A."/>
            <person name="Sullivan K.A.M."/>
            <person name="Roscito J.G."/>
            <person name="Kirilenko B.M."/>
            <person name="Davalos L.M."/>
            <person name="Corthals A.P."/>
            <person name="Power M.L."/>
            <person name="Jones G."/>
            <person name="Ransome R.D."/>
            <person name="Dechmann D.K.N."/>
            <person name="Locatelli A.G."/>
            <person name="Puechmaille S.J."/>
            <person name="Fedrigo O."/>
            <person name="Jarvis E.D."/>
            <person name="Hiller M."/>
            <person name="Vernes S.C."/>
            <person name="Myers E.W."/>
            <person name="Teeling E.C."/>
        </authorList>
    </citation>
    <scope>NUCLEOTIDE SEQUENCE [LARGE SCALE GENOMIC DNA]</scope>
    <source>
        <strain evidence="1">Bat1K_MPI-CBG_1</strain>
    </source>
</reference>
<organism evidence="1 2">
    <name type="scientific">Phyllostomus discolor</name>
    <name type="common">pale spear-nosed bat</name>
    <dbReference type="NCBI Taxonomy" id="89673"/>
    <lineage>
        <taxon>Eukaryota</taxon>
        <taxon>Metazoa</taxon>
        <taxon>Chordata</taxon>
        <taxon>Craniata</taxon>
        <taxon>Vertebrata</taxon>
        <taxon>Euteleostomi</taxon>
        <taxon>Mammalia</taxon>
        <taxon>Eutheria</taxon>
        <taxon>Laurasiatheria</taxon>
        <taxon>Chiroptera</taxon>
        <taxon>Yangochiroptera</taxon>
        <taxon>Phyllostomidae</taxon>
        <taxon>Phyllostominae</taxon>
        <taxon>Phyllostomus</taxon>
    </lineage>
</organism>
<evidence type="ECO:0000313" key="2">
    <source>
        <dbReference type="Proteomes" id="UP000664940"/>
    </source>
</evidence>
<name>A0A833YC06_9CHIR</name>
<gene>
    <name evidence="1" type="ORF">HJG60_009470</name>
</gene>
<dbReference type="EMBL" id="JABVXQ010000015">
    <property type="protein sequence ID" value="KAF6075072.1"/>
    <property type="molecule type" value="Genomic_DNA"/>
</dbReference>
<proteinExistence type="predicted"/>
<dbReference type="AlphaFoldDB" id="A0A833YC06"/>
<dbReference type="Proteomes" id="UP000664940">
    <property type="component" value="Unassembled WGS sequence"/>
</dbReference>
<evidence type="ECO:0000313" key="1">
    <source>
        <dbReference type="EMBL" id="KAF6075072.1"/>
    </source>
</evidence>
<protein>
    <submittedName>
        <fullName evidence="1">Uncharacterized protein</fullName>
    </submittedName>
</protein>
<comment type="caution">
    <text evidence="1">The sequence shown here is derived from an EMBL/GenBank/DDBJ whole genome shotgun (WGS) entry which is preliminary data.</text>
</comment>
<accession>A0A833YC06</accession>